<gene>
    <name evidence="1" type="ORF">SSLN_LOCUS14667</name>
</gene>
<name>A0A183TDW9_SCHSO</name>
<protein>
    <submittedName>
        <fullName evidence="3">DUF4115 domain-containing protein</fullName>
    </submittedName>
</protein>
<proteinExistence type="predicted"/>
<organism evidence="3">
    <name type="scientific">Schistocephalus solidus</name>
    <name type="common">Tapeworm</name>
    <dbReference type="NCBI Taxonomy" id="70667"/>
    <lineage>
        <taxon>Eukaryota</taxon>
        <taxon>Metazoa</taxon>
        <taxon>Spiralia</taxon>
        <taxon>Lophotrochozoa</taxon>
        <taxon>Platyhelminthes</taxon>
        <taxon>Cestoda</taxon>
        <taxon>Eucestoda</taxon>
        <taxon>Diphyllobothriidea</taxon>
        <taxon>Diphyllobothriidae</taxon>
        <taxon>Schistocephalus</taxon>
    </lineage>
</organism>
<sequence>MAFTDAESWAGLLAEGNIAGSADPHRLIAQSTANSSSPTYLLVQNTGSITLNGEVIHRAPVSTLPWPEL</sequence>
<evidence type="ECO:0000313" key="1">
    <source>
        <dbReference type="EMBL" id="VDM01053.1"/>
    </source>
</evidence>
<evidence type="ECO:0000313" key="3">
    <source>
        <dbReference type="WBParaSite" id="SSLN_0001522201-mRNA-1"/>
    </source>
</evidence>
<keyword evidence="2" id="KW-1185">Reference proteome</keyword>
<reference evidence="1 2" key="2">
    <citation type="submission" date="2018-11" db="EMBL/GenBank/DDBJ databases">
        <authorList>
            <consortium name="Pathogen Informatics"/>
        </authorList>
    </citation>
    <scope>NUCLEOTIDE SEQUENCE [LARGE SCALE GENOMIC DNA]</scope>
    <source>
        <strain evidence="1 2">NST_G2</strain>
    </source>
</reference>
<dbReference type="EMBL" id="UYSU01039187">
    <property type="protein sequence ID" value="VDM01053.1"/>
    <property type="molecule type" value="Genomic_DNA"/>
</dbReference>
<dbReference type="AlphaFoldDB" id="A0A183TDW9"/>
<dbReference type="WBParaSite" id="SSLN_0001522201-mRNA-1">
    <property type="protein sequence ID" value="SSLN_0001522201-mRNA-1"/>
    <property type="gene ID" value="SSLN_0001522201"/>
</dbReference>
<evidence type="ECO:0000313" key="2">
    <source>
        <dbReference type="Proteomes" id="UP000275846"/>
    </source>
</evidence>
<reference evidence="3" key="1">
    <citation type="submission" date="2016-06" db="UniProtKB">
        <authorList>
            <consortium name="WormBaseParasite"/>
        </authorList>
    </citation>
    <scope>IDENTIFICATION</scope>
</reference>
<dbReference type="Proteomes" id="UP000275846">
    <property type="component" value="Unassembled WGS sequence"/>
</dbReference>
<accession>A0A183TDW9</accession>